<keyword evidence="3" id="KW-1185">Reference proteome</keyword>
<reference evidence="2 3" key="1">
    <citation type="submission" date="2020-01" db="EMBL/GenBank/DDBJ databases">
        <title>Insect and environment-associated Actinomycetes.</title>
        <authorList>
            <person name="Currrie C."/>
            <person name="Chevrette M."/>
            <person name="Carlson C."/>
            <person name="Stubbendieck R."/>
            <person name="Wendt-Pienkowski E."/>
        </authorList>
    </citation>
    <scope>NUCLEOTIDE SEQUENCE [LARGE SCALE GENOMIC DNA]</scope>
    <source>
        <strain evidence="2 3">SID8386</strain>
    </source>
</reference>
<feature type="region of interest" description="Disordered" evidence="1">
    <location>
        <begin position="155"/>
        <end position="243"/>
    </location>
</feature>
<evidence type="ECO:0000313" key="2">
    <source>
        <dbReference type="EMBL" id="NEC61014.1"/>
    </source>
</evidence>
<proteinExistence type="predicted"/>
<accession>A0ABX0C115</accession>
<comment type="caution">
    <text evidence="2">The sequence shown here is derived from an EMBL/GenBank/DDBJ whole genome shotgun (WGS) entry which is preliminary data.</text>
</comment>
<name>A0ABX0C115_9PSEU</name>
<evidence type="ECO:0000313" key="3">
    <source>
        <dbReference type="Proteomes" id="UP000470404"/>
    </source>
</evidence>
<feature type="compositionally biased region" description="Low complexity" evidence="1">
    <location>
        <begin position="165"/>
        <end position="185"/>
    </location>
</feature>
<dbReference type="RefSeq" id="WP_067594250.1">
    <property type="nucleotide sequence ID" value="NZ_JAAGNC010000188.1"/>
</dbReference>
<protein>
    <recommendedName>
        <fullName evidence="4">DUF4373 domain-containing protein</fullName>
    </recommendedName>
</protein>
<organism evidence="2 3">
    <name type="scientific">Amycolatopsis rubida</name>
    <dbReference type="NCBI Taxonomy" id="112413"/>
    <lineage>
        <taxon>Bacteria</taxon>
        <taxon>Bacillati</taxon>
        <taxon>Actinomycetota</taxon>
        <taxon>Actinomycetes</taxon>
        <taxon>Pseudonocardiales</taxon>
        <taxon>Pseudonocardiaceae</taxon>
        <taxon>Amycolatopsis</taxon>
    </lineage>
</organism>
<gene>
    <name evidence="2" type="ORF">G3I59_36820</name>
</gene>
<feature type="compositionally biased region" description="Basic and acidic residues" evidence="1">
    <location>
        <begin position="216"/>
        <end position="243"/>
    </location>
</feature>
<evidence type="ECO:0008006" key="4">
    <source>
        <dbReference type="Google" id="ProtNLM"/>
    </source>
</evidence>
<evidence type="ECO:0000256" key="1">
    <source>
        <dbReference type="SAM" id="MobiDB-lite"/>
    </source>
</evidence>
<sequence>MARDHARINLSIWHDEEFINLSLAAKLLYLQLVSQPRLSYAGVLDLAAKRWARPHPDLSLTEIRAALSELDAARFVVIDQETEELLVRSFIRNDELFKQPNVLRGALRVAFDIESPILRAALATELRRLPVDITGPAPSATADALEAGAREMPPEVKAALSVRGSARTSSARPKAAPAKGSAKPSPTGPGEGSRERETGETSLPLRSKKVGSPARAARDASSPERAQGETGHDPDRSERQLRREEAERLVDFYAESLPARVRAQLVAEVIPLLREGISSAVVGSGLAAWSSKTLPVSFLAMLVGERMRAARVAGTDTKKRARDAEMVERFEGLRASAIAEDEQHGVGLAVRQARPQHADAEQLTAILDNALTSTASELAA</sequence>
<dbReference type="Proteomes" id="UP000470404">
    <property type="component" value="Unassembled WGS sequence"/>
</dbReference>
<dbReference type="EMBL" id="JAAGNC010000188">
    <property type="protein sequence ID" value="NEC61014.1"/>
    <property type="molecule type" value="Genomic_DNA"/>
</dbReference>